<name>S2DUC5_INDAL</name>
<dbReference type="RefSeq" id="WP_009033442.1">
    <property type="nucleotide sequence ID" value="NZ_ALWO02000037.1"/>
</dbReference>
<dbReference type="InterPro" id="IPR050834">
    <property type="entry name" value="Glycosyltransf_2"/>
</dbReference>
<dbReference type="STRING" id="1189612.A33Q_3038"/>
<dbReference type="CDD" id="cd00761">
    <property type="entry name" value="Glyco_tranf_GTA_type"/>
    <property type="match status" value="1"/>
</dbReference>
<accession>S2DUC5</accession>
<comment type="caution">
    <text evidence="2">The sequence shown here is derived from an EMBL/GenBank/DDBJ whole genome shotgun (WGS) entry which is preliminary data.</text>
</comment>
<evidence type="ECO:0000259" key="1">
    <source>
        <dbReference type="Pfam" id="PF00535"/>
    </source>
</evidence>
<dbReference type="InterPro" id="IPR029044">
    <property type="entry name" value="Nucleotide-diphossugar_trans"/>
</dbReference>
<feature type="domain" description="Glycosyltransferase 2-like" evidence="1">
    <location>
        <begin position="4"/>
        <end position="146"/>
    </location>
</feature>
<evidence type="ECO:0000313" key="3">
    <source>
        <dbReference type="Proteomes" id="UP000006073"/>
    </source>
</evidence>
<dbReference type="AlphaFoldDB" id="S2DUC5"/>
<dbReference type="EMBL" id="ALWO02000037">
    <property type="protein sequence ID" value="EOZ95676.1"/>
    <property type="molecule type" value="Genomic_DNA"/>
</dbReference>
<protein>
    <submittedName>
        <fullName evidence="2">Glycosyltransferase</fullName>
    </submittedName>
</protein>
<dbReference type="GO" id="GO:0016740">
    <property type="term" value="F:transferase activity"/>
    <property type="evidence" value="ECO:0007669"/>
    <property type="project" value="UniProtKB-KW"/>
</dbReference>
<organism evidence="2 3">
    <name type="scientific">Indibacter alkaliphilus (strain CCUG 57479 / KCTC 22604 / LW1)</name>
    <dbReference type="NCBI Taxonomy" id="1189612"/>
    <lineage>
        <taxon>Bacteria</taxon>
        <taxon>Pseudomonadati</taxon>
        <taxon>Bacteroidota</taxon>
        <taxon>Cytophagia</taxon>
        <taxon>Cytophagales</taxon>
        <taxon>Cyclobacteriaceae</taxon>
    </lineage>
</organism>
<reference evidence="2 3" key="1">
    <citation type="journal article" date="2013" name="Genome Announc.">
        <title>Draft Genome Sequence of Indibacter alkaliphilus Strain LW1T, Isolated from Lonar Lake, a Haloalkaline Lake in the Buldana District of Maharashtra, India.</title>
        <authorList>
            <person name="Singh A."/>
            <person name="Kumar Jangir P."/>
            <person name="Sharma R."/>
            <person name="Singh A."/>
            <person name="Kumar Pinnaka A."/>
            <person name="Shivaji S."/>
        </authorList>
    </citation>
    <scope>NUCLEOTIDE SEQUENCE [LARGE SCALE GENOMIC DNA]</scope>
    <source>
        <strain evidence="3">CCUG 57479 / KCTC 22604 / LW1</strain>
    </source>
</reference>
<dbReference type="Gene3D" id="3.90.550.10">
    <property type="entry name" value="Spore Coat Polysaccharide Biosynthesis Protein SpsA, Chain A"/>
    <property type="match status" value="1"/>
</dbReference>
<dbReference type="eggNOG" id="COG1216">
    <property type="taxonomic scope" value="Bacteria"/>
</dbReference>
<dbReference type="PANTHER" id="PTHR43685">
    <property type="entry name" value="GLYCOSYLTRANSFERASE"/>
    <property type="match status" value="1"/>
</dbReference>
<dbReference type="PANTHER" id="PTHR43685:SF2">
    <property type="entry name" value="GLYCOSYLTRANSFERASE 2-LIKE DOMAIN-CONTAINING PROTEIN"/>
    <property type="match status" value="1"/>
</dbReference>
<dbReference type="OrthoDB" id="6307329at2"/>
<proteinExistence type="predicted"/>
<gene>
    <name evidence="2" type="ORF">A33Q_3038</name>
</gene>
<dbReference type="Pfam" id="PF00535">
    <property type="entry name" value="Glycos_transf_2"/>
    <property type="match status" value="1"/>
</dbReference>
<dbReference type="Proteomes" id="UP000006073">
    <property type="component" value="Unassembled WGS sequence"/>
</dbReference>
<sequence>MTISVIIPTYNRENDLKDAVNSVLAQTVLPKEIIIVNDGDRLAIFEELSNSSALIKVLHNETKSGANYSRNRGAQLACGDILMFLDDDDTWLPEKIEVQSKILEFEKEIGLVYSGKLVVYDYDKSRVQYKITCSQSGMLYPKILEYNIIGTTSSVAIRSSAFFEAGGFDESLPAMQDYDLWIRVCRKSLVKADGAYHVNYTVNKKKKAGQISTSGNNQEKASKILMKKYREDFLSNGISLKKREGVFLFRIAKSVRSRDFREALPWILRSFWLKPSFKTLFLIVSADKPF</sequence>
<dbReference type="InterPro" id="IPR001173">
    <property type="entry name" value="Glyco_trans_2-like"/>
</dbReference>
<evidence type="ECO:0000313" key="2">
    <source>
        <dbReference type="EMBL" id="EOZ95676.1"/>
    </source>
</evidence>
<dbReference type="SUPFAM" id="SSF53448">
    <property type="entry name" value="Nucleotide-diphospho-sugar transferases"/>
    <property type="match status" value="1"/>
</dbReference>
<keyword evidence="3" id="KW-1185">Reference proteome</keyword>